<accession>A0A5J4T9M4</accession>
<evidence type="ECO:0000313" key="3">
    <source>
        <dbReference type="Proteomes" id="UP000324800"/>
    </source>
</evidence>
<keyword evidence="1" id="KW-0732">Signal</keyword>
<feature type="signal peptide" evidence="1">
    <location>
        <begin position="1"/>
        <end position="30"/>
    </location>
</feature>
<feature type="non-terminal residue" evidence="2">
    <location>
        <position position="1"/>
    </location>
</feature>
<name>A0A5J4T9M4_9EUKA</name>
<feature type="non-terminal residue" evidence="2">
    <location>
        <position position="216"/>
    </location>
</feature>
<feature type="chain" id="PRO_5023893973" evidence="1">
    <location>
        <begin position="31"/>
        <end position="216"/>
    </location>
</feature>
<gene>
    <name evidence="2" type="ORF">EZS28_049950</name>
</gene>
<comment type="caution">
    <text evidence="2">The sequence shown here is derived from an EMBL/GenBank/DDBJ whole genome shotgun (WGS) entry which is preliminary data.</text>
</comment>
<organism evidence="2 3">
    <name type="scientific">Streblomastix strix</name>
    <dbReference type="NCBI Taxonomy" id="222440"/>
    <lineage>
        <taxon>Eukaryota</taxon>
        <taxon>Metamonada</taxon>
        <taxon>Preaxostyla</taxon>
        <taxon>Oxymonadida</taxon>
        <taxon>Streblomastigidae</taxon>
        <taxon>Streblomastix</taxon>
    </lineage>
</organism>
<sequence>EEKLNFSLKQTEMAFTLLVLALALLNEGQAATETILDKADILYYTPGEIDSDNELLIDLNRYELLEKIPLLAYKQYKISKGKPYREGVKITDPSFYMVPKDGFEKKKTSLALNETEKLCDAVTAYHKNGIYAQLGYSLLAKENVDVAPSITYLFANYPKKVTFKAADIDDVVSVIPALTCDIETVDPTISIDAYFEYVLHKSGFVGADCIPNTEVP</sequence>
<dbReference type="AlphaFoldDB" id="A0A5J4T9M4"/>
<proteinExistence type="predicted"/>
<dbReference type="Proteomes" id="UP000324800">
    <property type="component" value="Unassembled WGS sequence"/>
</dbReference>
<dbReference type="EMBL" id="SNRW01036158">
    <property type="protein sequence ID" value="KAA6354523.1"/>
    <property type="molecule type" value="Genomic_DNA"/>
</dbReference>
<evidence type="ECO:0000256" key="1">
    <source>
        <dbReference type="SAM" id="SignalP"/>
    </source>
</evidence>
<reference evidence="2 3" key="1">
    <citation type="submission" date="2019-03" db="EMBL/GenBank/DDBJ databases">
        <title>Single cell metagenomics reveals metabolic interactions within the superorganism composed of flagellate Streblomastix strix and complex community of Bacteroidetes bacteria on its surface.</title>
        <authorList>
            <person name="Treitli S.C."/>
            <person name="Kolisko M."/>
            <person name="Husnik F."/>
            <person name="Keeling P."/>
            <person name="Hampl V."/>
        </authorList>
    </citation>
    <scope>NUCLEOTIDE SEQUENCE [LARGE SCALE GENOMIC DNA]</scope>
    <source>
        <strain evidence="2">ST1C</strain>
    </source>
</reference>
<evidence type="ECO:0000313" key="2">
    <source>
        <dbReference type="EMBL" id="KAA6354523.1"/>
    </source>
</evidence>
<protein>
    <submittedName>
        <fullName evidence="2">Uncharacterized protein</fullName>
    </submittedName>
</protein>